<dbReference type="EMBL" id="JBAWTH010000003">
    <property type="protein sequence ID" value="KAL2292345.1"/>
    <property type="molecule type" value="Genomic_DNA"/>
</dbReference>
<keyword evidence="2" id="KW-1185">Reference proteome</keyword>
<sequence>MIPYLAPLISLACCETQPTAPVPVGHICGDVPSSPSVPSSWRDLLSKVRVENAAGLPSIHQTALAPSRAQVLATRLRGCLPKPTTTPRQTSPRLLV</sequence>
<accession>A0ABR4FCS2</accession>
<dbReference type="Proteomes" id="UP001600888">
    <property type="component" value="Unassembled WGS sequence"/>
</dbReference>
<comment type="caution">
    <text evidence="1">The sequence shown here is derived from an EMBL/GenBank/DDBJ whole genome shotgun (WGS) entry which is preliminary data.</text>
</comment>
<organism evidence="1 2">
    <name type="scientific">Diaporthe vaccinii</name>
    <dbReference type="NCBI Taxonomy" id="105482"/>
    <lineage>
        <taxon>Eukaryota</taxon>
        <taxon>Fungi</taxon>
        <taxon>Dikarya</taxon>
        <taxon>Ascomycota</taxon>
        <taxon>Pezizomycotina</taxon>
        <taxon>Sordariomycetes</taxon>
        <taxon>Sordariomycetidae</taxon>
        <taxon>Diaporthales</taxon>
        <taxon>Diaporthaceae</taxon>
        <taxon>Diaporthe</taxon>
        <taxon>Diaporthe eres species complex</taxon>
    </lineage>
</organism>
<gene>
    <name evidence="1" type="ORF">FJTKL_09331</name>
</gene>
<protein>
    <recommendedName>
        <fullName evidence="3">Secreted protein</fullName>
    </recommendedName>
</protein>
<name>A0ABR4FCS2_9PEZI</name>
<reference evidence="1 2" key="1">
    <citation type="submission" date="2024-03" db="EMBL/GenBank/DDBJ databases">
        <title>A high-quality draft genome sequence of Diaporthe vaccinii, a causative agent of upright dieback and viscid rot disease in cranberry plants.</title>
        <authorList>
            <person name="Sarrasin M."/>
            <person name="Lang B.F."/>
            <person name="Burger G."/>
        </authorList>
    </citation>
    <scope>NUCLEOTIDE SEQUENCE [LARGE SCALE GENOMIC DNA]</scope>
    <source>
        <strain evidence="1 2">IS7</strain>
    </source>
</reference>
<evidence type="ECO:0008006" key="3">
    <source>
        <dbReference type="Google" id="ProtNLM"/>
    </source>
</evidence>
<evidence type="ECO:0000313" key="2">
    <source>
        <dbReference type="Proteomes" id="UP001600888"/>
    </source>
</evidence>
<evidence type="ECO:0000313" key="1">
    <source>
        <dbReference type="EMBL" id="KAL2292345.1"/>
    </source>
</evidence>
<proteinExistence type="predicted"/>